<keyword evidence="2" id="KW-0732">Signal</keyword>
<gene>
    <name evidence="3" type="ORF">RSE6_03422</name>
</gene>
<evidence type="ECO:0000256" key="1">
    <source>
        <dbReference type="SAM" id="MobiDB-lite"/>
    </source>
</evidence>
<name>A0A1E1M2Q4_RHYSE</name>
<dbReference type="EMBL" id="FJVC01000123">
    <property type="protein sequence ID" value="CZT43390.1"/>
    <property type="molecule type" value="Genomic_DNA"/>
</dbReference>
<proteinExistence type="predicted"/>
<feature type="region of interest" description="Disordered" evidence="1">
    <location>
        <begin position="54"/>
        <end position="73"/>
    </location>
</feature>
<evidence type="ECO:0000256" key="2">
    <source>
        <dbReference type="SAM" id="SignalP"/>
    </source>
</evidence>
<organism evidence="3 4">
    <name type="scientific">Rhynchosporium secalis</name>
    <name type="common">Barley scald fungus</name>
    <dbReference type="NCBI Taxonomy" id="38038"/>
    <lineage>
        <taxon>Eukaryota</taxon>
        <taxon>Fungi</taxon>
        <taxon>Dikarya</taxon>
        <taxon>Ascomycota</taxon>
        <taxon>Pezizomycotina</taxon>
        <taxon>Leotiomycetes</taxon>
        <taxon>Helotiales</taxon>
        <taxon>Ploettnerulaceae</taxon>
        <taxon>Rhynchosporium</taxon>
    </lineage>
</organism>
<sequence length="220" mass="24765">MRELSFLIWLTFTNFSIALVPNPQSSQLLQPSPRNSFKRNYNGGCGPAYIDLKTRDANGASRPPREPTNARLFPRGNTQVDTIRSPRIRESASKPKDLSASIIQDLTNLGTRKDKAGNDVPETQFSTGTAELKGCTTLYITSHKGVFAAHYWENVSFDPDDIWLARGDDIWTPEAKAKIFKTAVLDPLKHGSKYHPRLRAKTLEGEYIKAYLIVPDTDWR</sequence>
<reference evidence="4" key="1">
    <citation type="submission" date="2016-03" db="EMBL/GenBank/DDBJ databases">
        <authorList>
            <person name="Guldener U."/>
        </authorList>
    </citation>
    <scope>NUCLEOTIDE SEQUENCE [LARGE SCALE GENOMIC DNA]</scope>
</reference>
<protein>
    <submittedName>
        <fullName evidence="3">Uncharacterized protein</fullName>
    </submittedName>
</protein>
<dbReference type="AlphaFoldDB" id="A0A1E1M2Q4"/>
<evidence type="ECO:0000313" key="3">
    <source>
        <dbReference type="EMBL" id="CZT43390.1"/>
    </source>
</evidence>
<accession>A0A1E1M2Q4</accession>
<keyword evidence="4" id="KW-1185">Reference proteome</keyword>
<evidence type="ECO:0000313" key="4">
    <source>
        <dbReference type="Proteomes" id="UP000177625"/>
    </source>
</evidence>
<feature type="chain" id="PRO_5009447870" evidence="2">
    <location>
        <begin position="19"/>
        <end position="220"/>
    </location>
</feature>
<feature type="signal peptide" evidence="2">
    <location>
        <begin position="1"/>
        <end position="18"/>
    </location>
</feature>
<dbReference type="Proteomes" id="UP000177625">
    <property type="component" value="Unassembled WGS sequence"/>
</dbReference>